<evidence type="ECO:0000313" key="1">
    <source>
        <dbReference type="EMBL" id="MBI2678242.1"/>
    </source>
</evidence>
<evidence type="ECO:0000313" key="2">
    <source>
        <dbReference type="Proteomes" id="UP000779809"/>
    </source>
</evidence>
<name>A0A932A803_9BACT</name>
<dbReference type="Proteomes" id="UP000779809">
    <property type="component" value="Unassembled WGS sequence"/>
</dbReference>
<dbReference type="AlphaFoldDB" id="A0A932A803"/>
<comment type="caution">
    <text evidence="1">The sequence shown here is derived from an EMBL/GenBank/DDBJ whole genome shotgun (WGS) entry which is preliminary data.</text>
</comment>
<protein>
    <submittedName>
        <fullName evidence="1">Uncharacterized protein</fullName>
    </submittedName>
</protein>
<organism evidence="1 2">
    <name type="scientific">Candidatus Korobacter versatilis</name>
    <dbReference type="NCBI Taxonomy" id="658062"/>
    <lineage>
        <taxon>Bacteria</taxon>
        <taxon>Pseudomonadati</taxon>
        <taxon>Acidobacteriota</taxon>
        <taxon>Terriglobia</taxon>
        <taxon>Terriglobales</taxon>
        <taxon>Candidatus Korobacteraceae</taxon>
        <taxon>Candidatus Korobacter</taxon>
    </lineage>
</organism>
<reference evidence="1" key="1">
    <citation type="submission" date="2020-07" db="EMBL/GenBank/DDBJ databases">
        <title>Huge and variable diversity of episymbiotic CPR bacteria and DPANN archaea in groundwater ecosystems.</title>
        <authorList>
            <person name="He C.Y."/>
            <person name="Keren R."/>
            <person name="Whittaker M."/>
            <person name="Farag I.F."/>
            <person name="Doudna J."/>
            <person name="Cate J.H.D."/>
            <person name="Banfield J.F."/>
        </authorList>
    </citation>
    <scope>NUCLEOTIDE SEQUENCE</scope>
    <source>
        <strain evidence="1">NC_groundwater_580_Pr5_B-0.1um_64_19</strain>
    </source>
</reference>
<sequence>MNTWLQLGLSAFVIGVVYLAARALAVYIGTRGERLVVCPETKDYAVVELDATTAARKSLRGKSWTHLKDCSRWETRARCDEPCLHQIAESADGCLVRAYVDKFYRDKHCAICHKPIGPIDWVEHMPGALGPDGRTVTWDAVPTKELPRFLKTHLPVCWDCHITESFRRDHALLVTDRPWTH</sequence>
<accession>A0A932A803</accession>
<proteinExistence type="predicted"/>
<dbReference type="EMBL" id="JACPNR010000006">
    <property type="protein sequence ID" value="MBI2678242.1"/>
    <property type="molecule type" value="Genomic_DNA"/>
</dbReference>
<gene>
    <name evidence="1" type="ORF">HYX28_05635</name>
</gene>